<evidence type="ECO:0000313" key="9">
    <source>
        <dbReference type="Proteomes" id="UP000606044"/>
    </source>
</evidence>
<dbReference type="InterPro" id="IPR003018">
    <property type="entry name" value="GAF"/>
</dbReference>
<dbReference type="InterPro" id="IPR000719">
    <property type="entry name" value="Prot_kinase_dom"/>
</dbReference>
<dbReference type="InterPro" id="IPR005467">
    <property type="entry name" value="His_kinase_dom"/>
</dbReference>
<keyword evidence="9" id="KW-1185">Reference proteome</keyword>
<dbReference type="EC" id="2.7.13.3" evidence="2"/>
<accession>A0A917FKM4</accession>
<dbReference type="Gene3D" id="1.10.287.130">
    <property type="match status" value="1"/>
</dbReference>
<dbReference type="InterPro" id="IPR029016">
    <property type="entry name" value="GAF-like_dom_sf"/>
</dbReference>
<dbReference type="GO" id="GO:0000155">
    <property type="term" value="F:phosphorelay sensor kinase activity"/>
    <property type="evidence" value="ECO:0007669"/>
    <property type="project" value="InterPro"/>
</dbReference>
<dbReference type="PANTHER" id="PTHR43642">
    <property type="entry name" value="HYBRID SIGNAL TRANSDUCTION HISTIDINE KINASE G"/>
    <property type="match status" value="1"/>
</dbReference>
<sequence>MSDFTSAVAQSRSVDSNCAWETDGLLHYRATASGADDGSGGYVVVTPAEEHPDPSLSERLTHAYELRRHLHPSWAICPVSLTREQGRTLLTLDVSGREPLGRLIGAPMEVGLFLRIATALCGTVHRLHQGGLVHRDIKPDNVFLDTASLEVRLSGFGFASPVMSENLSATSPGNIVGSLQYMAPEQTGRVDRVVDARSDLYSLGITLYHLLAGRLPFVANDPVQWVHCHVARLPAPLTDLAPETPQTISRILMRLLAKMPDDRYQTALGVERDLARCLDEWSRGGSVSDFEIGGDDGAGRLLISGKLYARAGETAKLEHAHERIRMSGRPEMVMVSGGPGVGKSALVNEFRERLSTGGGHFATGKCDQYRGEIPFAPVAQAFERLIRDALGTLEEESVTLREKLAAALGVNGQLLVALVPHLGLVLGELSPLSEVDPVETRARFHKAFEELVGVFAALDRPLILFVDDLQWVDAATLDLLSHLVTAPGLRNLMVVGAYRDGEVAADHPLTGMMDLLRDHGVLRQEVALAPLSVGDLVELMSECMHAEAESVGDLAALVAEKTAGNPFFAIQFIGELVGEGLLRFDPERLLWAWSLESMRGKGMSDNVADLMAAKLSRLTADSRQVLSALACLGSEAELWKIGAVLDRDEADIGSLFKEAIEAGLVVSSRAGLSFVHDRVHEAAYALVPAEDRALLHLEAARALFRVAGSGRMDEPVFGLVDQFDRGRIQISSREERLVVAQLNLTAGRSARSSGAYSAAQRYFTAGLDLLPEDRWECCYALAFELEHLHAECDFINGELTSAEERLVHLMGCARTRVDRSDIVCLRILIAFTRGRHGTAIEIGLAFLREVGSTLPLDPSDADVQGEYDDLVHRLQIVSVEHVAELPQMVDEDRLAIMQVLTELFPAVTTAANTSRALADLIVLRMVNMSLRDGNCAMSSVAYSALGLFLGPRFGDYQSAYQFGRLACQLADAYGSDRLRARAYAQTGSFSMPWFESLSQSDACLRLALAAGKSSGDVAFAAYTFRNLVTNLFVAGAPLAQVAFEAEAAIAFARGSGFAAVVQGFVGQQWLVAELRGVQAEPVASDDWARKDVSEQRGLAQVASYYWVFRLIERFFSDDYVAAREAVEFIEPIRWAMLAGLEQILFDFYAALTYAALHSETVAEQRAQQVQAMGNYAARVVARAHDCPANFSSYALIVRAEAARIGGRVAEAELLYEQAAQSASEGGILHNEGLAMELAGRFFRSRGLDRAAMGYLRDAKACYLRWGALAKVRQMERAFPGLYRQPPSPDTPLGLTASAEQLDLTTVLKVSQAIFAETVPSELLATLMRLALEHAGADRGVLLLLRGAALEIVAEANTAVETFEVRLLQGELSHEELPEALLHQVVRTREALLVHDARVCEVPGADTYFRRRGVRSVLCMPLLKQAQLVGLLYLENGLSTNVFTATRLSVLKFLASTAATSLENAQLYAGLREREAQVRRLVDSNIIGIVIWEVPGRIIEANQAFMDIVGGDRGEFGAGNVHWHDLASGEWLPSDDHRMDELRHTGVIAPAETVFVRRDGTQVPVMLGYALFDQSPTQGVAFVLDLTDRKNAERALLDGERRYIELQLQLVHANRVATMGHLSASIAHELNQPLTGIMTNASTCLAMLANDPPNVAGASETARRTIRDAKRASNVINHLRTLFSSKEANRDQLDIGEITREVLDLWAQELRRGRIRVRACLPGGLPRVSGDRVQLQQVILNLLQNAADAMAGQEEGARELDVFTYYDPEQGVCLCVKDTGSGFETQDTEKLFDAFYTTKSKGMGIGLSVSRSIIEHHGGRMRATQNEGAGVTVCFSIPTEGAEDRSP</sequence>
<dbReference type="InterPro" id="IPR027417">
    <property type="entry name" value="P-loop_NTPase"/>
</dbReference>
<keyword evidence="3" id="KW-0597">Phosphoprotein</keyword>
<reference evidence="8" key="1">
    <citation type="journal article" date="2014" name="Int. J. Syst. Evol. Microbiol.">
        <title>Complete genome sequence of Corynebacterium casei LMG S-19264T (=DSM 44701T), isolated from a smear-ripened cheese.</title>
        <authorList>
            <consortium name="US DOE Joint Genome Institute (JGI-PGF)"/>
            <person name="Walter F."/>
            <person name="Albersmeier A."/>
            <person name="Kalinowski J."/>
            <person name="Ruckert C."/>
        </authorList>
    </citation>
    <scope>NUCLEOTIDE SEQUENCE</scope>
    <source>
        <strain evidence="8">CCM 7897</strain>
    </source>
</reference>
<dbReference type="SMART" id="SM00388">
    <property type="entry name" value="HisKA"/>
    <property type="match status" value="1"/>
</dbReference>
<dbReference type="SMART" id="SM00220">
    <property type="entry name" value="S_TKc"/>
    <property type="match status" value="1"/>
</dbReference>
<evidence type="ECO:0000259" key="5">
    <source>
        <dbReference type="PROSITE" id="PS50109"/>
    </source>
</evidence>
<dbReference type="InterPro" id="IPR053159">
    <property type="entry name" value="Hybrid_Histidine_Kinase"/>
</dbReference>
<dbReference type="InterPro" id="IPR000700">
    <property type="entry name" value="PAS-assoc_C"/>
</dbReference>
<dbReference type="NCBIfam" id="TIGR00229">
    <property type="entry name" value="sensory_box"/>
    <property type="match status" value="1"/>
</dbReference>
<feature type="domain" description="PAS" evidence="6">
    <location>
        <begin position="1473"/>
        <end position="1515"/>
    </location>
</feature>
<evidence type="ECO:0000256" key="3">
    <source>
        <dbReference type="ARBA" id="ARBA00022553"/>
    </source>
</evidence>
<dbReference type="InterPro" id="IPR036097">
    <property type="entry name" value="HisK_dim/P_sf"/>
</dbReference>
<dbReference type="Gene3D" id="3.30.565.10">
    <property type="entry name" value="Histidine kinase-like ATPase, C-terminal domain"/>
    <property type="match status" value="1"/>
</dbReference>
<dbReference type="InterPro" id="IPR011009">
    <property type="entry name" value="Kinase-like_dom_sf"/>
</dbReference>
<dbReference type="PROSITE" id="PS50011">
    <property type="entry name" value="PROTEIN_KINASE_DOM"/>
    <property type="match status" value="1"/>
</dbReference>
<dbReference type="PANTHER" id="PTHR43642:SF1">
    <property type="entry name" value="HYBRID SIGNAL TRANSDUCTION HISTIDINE KINASE G"/>
    <property type="match status" value="1"/>
</dbReference>
<dbReference type="Gene3D" id="3.40.50.300">
    <property type="entry name" value="P-loop containing nucleotide triphosphate hydrolases"/>
    <property type="match status" value="1"/>
</dbReference>
<dbReference type="InterPro" id="IPR000014">
    <property type="entry name" value="PAS"/>
</dbReference>
<dbReference type="SUPFAM" id="SSF55874">
    <property type="entry name" value="ATPase domain of HSP90 chaperone/DNA topoisomerase II/histidine kinase"/>
    <property type="match status" value="1"/>
</dbReference>
<dbReference type="Pfam" id="PF00512">
    <property type="entry name" value="HisKA"/>
    <property type="match status" value="1"/>
</dbReference>
<dbReference type="CDD" id="cd00130">
    <property type="entry name" value="PAS"/>
    <property type="match status" value="1"/>
</dbReference>
<dbReference type="InterPro" id="IPR008271">
    <property type="entry name" value="Ser/Thr_kinase_AS"/>
</dbReference>
<feature type="domain" description="Histidine kinase" evidence="5">
    <location>
        <begin position="1624"/>
        <end position="1840"/>
    </location>
</feature>
<dbReference type="PROSITE" id="PS50113">
    <property type="entry name" value="PAC"/>
    <property type="match status" value="1"/>
</dbReference>
<dbReference type="SUPFAM" id="SSF52540">
    <property type="entry name" value="P-loop containing nucleoside triphosphate hydrolases"/>
    <property type="match status" value="1"/>
</dbReference>
<evidence type="ECO:0000259" key="6">
    <source>
        <dbReference type="PROSITE" id="PS50112"/>
    </source>
</evidence>
<dbReference type="RefSeq" id="WP_188584254.1">
    <property type="nucleotide sequence ID" value="NZ_BMCT01000015.1"/>
</dbReference>
<evidence type="ECO:0000256" key="2">
    <source>
        <dbReference type="ARBA" id="ARBA00012438"/>
    </source>
</evidence>
<gene>
    <name evidence="8" type="ORF">GCM10007301_56710</name>
</gene>
<feature type="domain" description="Protein kinase" evidence="4">
    <location>
        <begin position="1"/>
        <end position="282"/>
    </location>
</feature>
<dbReference type="PROSITE" id="PS50109">
    <property type="entry name" value="HIS_KIN"/>
    <property type="match status" value="1"/>
</dbReference>
<protein>
    <recommendedName>
        <fullName evidence="2">histidine kinase</fullName>
        <ecNumber evidence="2">2.7.13.3</ecNumber>
    </recommendedName>
</protein>
<dbReference type="SMART" id="SM00065">
    <property type="entry name" value="GAF"/>
    <property type="match status" value="1"/>
</dbReference>
<dbReference type="PROSITE" id="PS00108">
    <property type="entry name" value="PROTEIN_KINASE_ST"/>
    <property type="match status" value="1"/>
</dbReference>
<dbReference type="GO" id="GO:0005524">
    <property type="term" value="F:ATP binding"/>
    <property type="evidence" value="ECO:0007669"/>
    <property type="project" value="InterPro"/>
</dbReference>
<dbReference type="GO" id="GO:0009882">
    <property type="term" value="F:blue light photoreceptor activity"/>
    <property type="evidence" value="ECO:0007669"/>
    <property type="project" value="UniProtKB-ARBA"/>
</dbReference>
<evidence type="ECO:0000256" key="1">
    <source>
        <dbReference type="ARBA" id="ARBA00000085"/>
    </source>
</evidence>
<comment type="caution">
    <text evidence="8">The sequence shown here is derived from an EMBL/GenBank/DDBJ whole genome shotgun (WGS) entry which is preliminary data.</text>
</comment>
<dbReference type="Gene3D" id="3.30.450.40">
    <property type="match status" value="1"/>
</dbReference>
<organism evidence="8 9">
    <name type="scientific">Azorhizobium oxalatiphilum</name>
    <dbReference type="NCBI Taxonomy" id="980631"/>
    <lineage>
        <taxon>Bacteria</taxon>
        <taxon>Pseudomonadati</taxon>
        <taxon>Pseudomonadota</taxon>
        <taxon>Alphaproteobacteria</taxon>
        <taxon>Hyphomicrobiales</taxon>
        <taxon>Xanthobacteraceae</taxon>
        <taxon>Azorhizobium</taxon>
    </lineage>
</organism>
<comment type="catalytic activity">
    <reaction evidence="1">
        <text>ATP + protein L-histidine = ADP + protein N-phospho-L-histidine.</text>
        <dbReference type="EC" id="2.7.13.3"/>
    </reaction>
</comment>
<dbReference type="SMART" id="SM00387">
    <property type="entry name" value="HATPase_c"/>
    <property type="match status" value="1"/>
</dbReference>
<dbReference type="PROSITE" id="PS50112">
    <property type="entry name" value="PAS"/>
    <property type="match status" value="1"/>
</dbReference>
<dbReference type="Pfam" id="PF01590">
    <property type="entry name" value="GAF"/>
    <property type="match status" value="1"/>
</dbReference>
<dbReference type="CDD" id="cd00082">
    <property type="entry name" value="HisKA"/>
    <property type="match status" value="1"/>
</dbReference>
<dbReference type="InterPro" id="IPR041664">
    <property type="entry name" value="AAA_16"/>
</dbReference>
<dbReference type="SUPFAM" id="SSF55785">
    <property type="entry name" value="PYP-like sensor domain (PAS domain)"/>
    <property type="match status" value="1"/>
</dbReference>
<dbReference type="Pfam" id="PF13426">
    <property type="entry name" value="PAS_9"/>
    <property type="match status" value="1"/>
</dbReference>
<dbReference type="SUPFAM" id="SSF47384">
    <property type="entry name" value="Homodimeric domain of signal transducing histidine kinase"/>
    <property type="match status" value="1"/>
</dbReference>
<proteinExistence type="predicted"/>
<dbReference type="Gene3D" id="3.30.450.20">
    <property type="entry name" value="PAS domain"/>
    <property type="match status" value="1"/>
</dbReference>
<dbReference type="InterPro" id="IPR003661">
    <property type="entry name" value="HisK_dim/P_dom"/>
</dbReference>
<dbReference type="Pfam" id="PF00069">
    <property type="entry name" value="Pkinase"/>
    <property type="match status" value="1"/>
</dbReference>
<dbReference type="InterPro" id="IPR035965">
    <property type="entry name" value="PAS-like_dom_sf"/>
</dbReference>
<evidence type="ECO:0000313" key="8">
    <source>
        <dbReference type="EMBL" id="GGF89454.1"/>
    </source>
</evidence>
<feature type="domain" description="PAC" evidence="7">
    <location>
        <begin position="1548"/>
        <end position="1597"/>
    </location>
</feature>
<dbReference type="InterPro" id="IPR036890">
    <property type="entry name" value="HATPase_C_sf"/>
</dbReference>
<dbReference type="InterPro" id="IPR003594">
    <property type="entry name" value="HATPase_dom"/>
</dbReference>
<dbReference type="Gene3D" id="1.10.510.10">
    <property type="entry name" value="Transferase(Phosphotransferase) domain 1"/>
    <property type="match status" value="1"/>
</dbReference>
<dbReference type="Pfam" id="PF13191">
    <property type="entry name" value="AAA_16"/>
    <property type="match status" value="1"/>
</dbReference>
<dbReference type="SUPFAM" id="SSF55781">
    <property type="entry name" value="GAF domain-like"/>
    <property type="match status" value="1"/>
</dbReference>
<dbReference type="SUPFAM" id="SSF56112">
    <property type="entry name" value="Protein kinase-like (PK-like)"/>
    <property type="match status" value="1"/>
</dbReference>
<evidence type="ECO:0000259" key="4">
    <source>
        <dbReference type="PROSITE" id="PS50011"/>
    </source>
</evidence>
<dbReference type="CDD" id="cd14014">
    <property type="entry name" value="STKc_PknB_like"/>
    <property type="match status" value="1"/>
</dbReference>
<dbReference type="EMBL" id="BMCT01000015">
    <property type="protein sequence ID" value="GGF89454.1"/>
    <property type="molecule type" value="Genomic_DNA"/>
</dbReference>
<dbReference type="PRINTS" id="PR00344">
    <property type="entry name" value="BCTRLSENSOR"/>
</dbReference>
<name>A0A917FKM4_9HYPH</name>
<dbReference type="Proteomes" id="UP000606044">
    <property type="component" value="Unassembled WGS sequence"/>
</dbReference>
<dbReference type="Pfam" id="PF02518">
    <property type="entry name" value="HATPase_c"/>
    <property type="match status" value="1"/>
</dbReference>
<evidence type="ECO:0000259" key="7">
    <source>
        <dbReference type="PROSITE" id="PS50113"/>
    </source>
</evidence>
<dbReference type="InterPro" id="IPR004358">
    <property type="entry name" value="Sig_transdc_His_kin-like_C"/>
</dbReference>
<reference evidence="8" key="2">
    <citation type="submission" date="2020-09" db="EMBL/GenBank/DDBJ databases">
        <authorList>
            <person name="Sun Q."/>
            <person name="Sedlacek I."/>
        </authorList>
    </citation>
    <scope>NUCLEOTIDE SEQUENCE</scope>
    <source>
        <strain evidence="8">CCM 7897</strain>
    </source>
</reference>